<dbReference type="InterPro" id="IPR000683">
    <property type="entry name" value="Gfo/Idh/MocA-like_OxRdtase_N"/>
</dbReference>
<dbReference type="Proteomes" id="UP000285120">
    <property type="component" value="Unassembled WGS sequence"/>
</dbReference>
<dbReference type="Gene3D" id="3.30.360.10">
    <property type="entry name" value="Dihydrodipicolinate Reductase, domain 2"/>
    <property type="match status" value="1"/>
</dbReference>
<dbReference type="InterPro" id="IPR036291">
    <property type="entry name" value="NAD(P)-bd_dom_sf"/>
</dbReference>
<keyword evidence="4" id="KW-1185">Reference proteome</keyword>
<proteinExistence type="predicted"/>
<gene>
    <name evidence="3" type="ORF">ATL39_0444</name>
</gene>
<accession>A0A419V866</accession>
<dbReference type="SUPFAM" id="SSF51735">
    <property type="entry name" value="NAD(P)-binding Rossmann-fold domains"/>
    <property type="match status" value="1"/>
</dbReference>
<sequence>MMGKLKIGIVGCGSIARERHIPEYLAGGEVEIVAVCDLVEERAQEVETKFNISVQTYTDYQEMLKQEPSIEAVSVCTPNYMHAPVSIAALEAGKHVLCEKPMATSSQEAQDMIEAAEKSGTKLMVAHNQRLVPSHVKARELLEEGALGKIYSFRTVFGHGGPEGWSIDGADSWFFRKEEAFIGAMGDLGVHKSDLIQFLFDEPVAEVGAFVETVAKENTTVDDNAVCVLKMESGIVGTLTASWSYKPFEDNATVIYGEKGMLRLEDDPQYSLIAVYTSGETTSYDLGGIQTNAAGGQENSGIVDAFVDTVINEKPVPITGADGKRALDVILAALESSREKTITSVRKAGVTQ</sequence>
<dbReference type="GO" id="GO:0000166">
    <property type="term" value="F:nucleotide binding"/>
    <property type="evidence" value="ECO:0007669"/>
    <property type="project" value="InterPro"/>
</dbReference>
<evidence type="ECO:0000313" key="3">
    <source>
        <dbReference type="EMBL" id="RKD76230.1"/>
    </source>
</evidence>
<dbReference type="PANTHER" id="PTHR43377:SF1">
    <property type="entry name" value="BILIVERDIN REDUCTASE A"/>
    <property type="match status" value="1"/>
</dbReference>
<evidence type="ECO:0000259" key="2">
    <source>
        <dbReference type="Pfam" id="PF22725"/>
    </source>
</evidence>
<protein>
    <submittedName>
        <fullName evidence="3">Putative dehydrogenase</fullName>
    </submittedName>
</protein>
<evidence type="ECO:0000313" key="4">
    <source>
        <dbReference type="Proteomes" id="UP000285120"/>
    </source>
</evidence>
<dbReference type="Gene3D" id="3.40.50.720">
    <property type="entry name" value="NAD(P)-binding Rossmann-like Domain"/>
    <property type="match status" value="1"/>
</dbReference>
<dbReference type="PANTHER" id="PTHR43377">
    <property type="entry name" value="BILIVERDIN REDUCTASE A"/>
    <property type="match status" value="1"/>
</dbReference>
<reference evidence="3 4" key="1">
    <citation type="submission" date="2018-09" db="EMBL/GenBank/DDBJ databases">
        <title>Genomic Encyclopedia of Archaeal and Bacterial Type Strains, Phase II (KMG-II): from individual species to whole genera.</title>
        <authorList>
            <person name="Goeker M."/>
        </authorList>
    </citation>
    <scope>NUCLEOTIDE SEQUENCE [LARGE SCALE GENOMIC DNA]</scope>
    <source>
        <strain evidence="3 4">DSM 17008</strain>
    </source>
</reference>
<dbReference type="InterPro" id="IPR055170">
    <property type="entry name" value="GFO_IDH_MocA-like_dom"/>
</dbReference>
<feature type="domain" description="Gfo/Idh/MocA-like oxidoreductase N-terminal" evidence="1">
    <location>
        <begin position="5"/>
        <end position="127"/>
    </location>
</feature>
<dbReference type="AlphaFoldDB" id="A0A419V866"/>
<feature type="domain" description="GFO/IDH/MocA-like oxidoreductase" evidence="2">
    <location>
        <begin position="136"/>
        <end position="263"/>
    </location>
</feature>
<name>A0A419V866_9BACL</name>
<dbReference type="SUPFAM" id="SSF55347">
    <property type="entry name" value="Glyceraldehyde-3-phosphate dehydrogenase-like, C-terminal domain"/>
    <property type="match status" value="1"/>
</dbReference>
<dbReference type="InterPro" id="IPR051450">
    <property type="entry name" value="Gfo/Idh/MocA_Oxidoreductases"/>
</dbReference>
<dbReference type="EMBL" id="RAPK01000006">
    <property type="protein sequence ID" value="RKD76230.1"/>
    <property type="molecule type" value="Genomic_DNA"/>
</dbReference>
<evidence type="ECO:0000259" key="1">
    <source>
        <dbReference type="Pfam" id="PF01408"/>
    </source>
</evidence>
<dbReference type="Pfam" id="PF22725">
    <property type="entry name" value="GFO_IDH_MocA_C3"/>
    <property type="match status" value="1"/>
</dbReference>
<comment type="caution">
    <text evidence="3">The sequence shown here is derived from an EMBL/GenBank/DDBJ whole genome shotgun (WGS) entry which is preliminary data.</text>
</comment>
<organism evidence="3 4">
    <name type="scientific">Sinobaca qinghaiensis</name>
    <dbReference type="NCBI Taxonomy" id="342944"/>
    <lineage>
        <taxon>Bacteria</taxon>
        <taxon>Bacillati</taxon>
        <taxon>Bacillota</taxon>
        <taxon>Bacilli</taxon>
        <taxon>Bacillales</taxon>
        <taxon>Sporolactobacillaceae</taxon>
        <taxon>Sinobaca</taxon>
    </lineage>
</organism>
<dbReference type="Pfam" id="PF01408">
    <property type="entry name" value="GFO_IDH_MocA"/>
    <property type="match status" value="1"/>
</dbReference>